<accession>A0AAD9UEV7</accession>
<feature type="compositionally biased region" description="Polar residues" evidence="1">
    <location>
        <begin position="184"/>
        <end position="194"/>
    </location>
</feature>
<evidence type="ECO:0000313" key="2">
    <source>
        <dbReference type="EMBL" id="KAK2186903.1"/>
    </source>
</evidence>
<feature type="compositionally biased region" description="Basic and acidic residues" evidence="1">
    <location>
        <begin position="196"/>
        <end position="209"/>
    </location>
</feature>
<dbReference type="AlphaFoldDB" id="A0AAD9UEV7"/>
<dbReference type="EMBL" id="JAODUO010000185">
    <property type="protein sequence ID" value="KAK2186903.1"/>
    <property type="molecule type" value="Genomic_DNA"/>
</dbReference>
<evidence type="ECO:0000256" key="1">
    <source>
        <dbReference type="SAM" id="MobiDB-lite"/>
    </source>
</evidence>
<reference evidence="2" key="1">
    <citation type="journal article" date="2023" name="Mol. Biol. Evol.">
        <title>Third-Generation Sequencing Reveals the Adaptive Role of the Epigenome in Three Deep-Sea Polychaetes.</title>
        <authorList>
            <person name="Perez M."/>
            <person name="Aroh O."/>
            <person name="Sun Y."/>
            <person name="Lan Y."/>
            <person name="Juniper S.K."/>
            <person name="Young C.R."/>
            <person name="Angers B."/>
            <person name="Qian P.Y."/>
        </authorList>
    </citation>
    <scope>NUCLEOTIDE SEQUENCE</scope>
    <source>
        <strain evidence="2">R07B-5</strain>
    </source>
</reference>
<gene>
    <name evidence="2" type="ORF">NP493_185g06018</name>
</gene>
<organism evidence="2 3">
    <name type="scientific">Ridgeia piscesae</name>
    <name type="common">Tubeworm</name>
    <dbReference type="NCBI Taxonomy" id="27915"/>
    <lineage>
        <taxon>Eukaryota</taxon>
        <taxon>Metazoa</taxon>
        <taxon>Spiralia</taxon>
        <taxon>Lophotrochozoa</taxon>
        <taxon>Annelida</taxon>
        <taxon>Polychaeta</taxon>
        <taxon>Sedentaria</taxon>
        <taxon>Canalipalpata</taxon>
        <taxon>Sabellida</taxon>
        <taxon>Siboglinidae</taxon>
        <taxon>Ridgeia</taxon>
    </lineage>
</organism>
<name>A0AAD9UEV7_RIDPI</name>
<sequence length="350" mass="38011">MTTSQTTDVILRQLNAEYQYSKAEQIRRFLLDQDNLKRTFSVYASSASDGFSDEADSSDSGATELAFEERMSVYKVRPTSAYQTTSRLTPSDNDVDVDTPERTDAHAEVYSKTEAPPSRQMVADRRVGYGDGQRLLKRRGVRPRTATGVRTTGGRKDPLQGLRIEGVAPRGTATPEKAERKQRSSAPATLSRSRYISRDLDETERRGVRDGTAVAGLELPSCVPDGVTTVDPPEPRRLACHTSRWSKQAAGPDASRESDLLVVGATTARPLDGDWHPATSRKPSRQLHKLHVPDGVTSGAFVAPSKGKLAVLKLPPLETVGVTQGINRQKTVVKPGAKANGPAPHQFLAG</sequence>
<proteinExistence type="predicted"/>
<keyword evidence="3" id="KW-1185">Reference proteome</keyword>
<protein>
    <submittedName>
        <fullName evidence="2">Uncharacterized protein</fullName>
    </submittedName>
</protein>
<feature type="compositionally biased region" description="Low complexity" evidence="1">
    <location>
        <begin position="143"/>
        <end position="152"/>
    </location>
</feature>
<feature type="region of interest" description="Disordered" evidence="1">
    <location>
        <begin position="142"/>
        <end position="257"/>
    </location>
</feature>
<dbReference type="Proteomes" id="UP001209878">
    <property type="component" value="Unassembled WGS sequence"/>
</dbReference>
<evidence type="ECO:0000313" key="3">
    <source>
        <dbReference type="Proteomes" id="UP001209878"/>
    </source>
</evidence>
<comment type="caution">
    <text evidence="2">The sequence shown here is derived from an EMBL/GenBank/DDBJ whole genome shotgun (WGS) entry which is preliminary data.</text>
</comment>